<evidence type="ECO:0000313" key="1">
    <source>
        <dbReference type="EMBL" id="ABL88103.1"/>
    </source>
</evidence>
<dbReference type="STRING" id="384616.Pisl_0927"/>
<dbReference type="GeneID" id="4617827"/>
<dbReference type="Proteomes" id="UP000002595">
    <property type="component" value="Chromosome"/>
</dbReference>
<dbReference type="OrthoDB" id="25931at2157"/>
<sequence>MATFNTPCVVALGISSGKAIYLEVESGKRVEEYVGVSIDSVEPGVHGEFLSGHMAFASFSTTIVKAVAIGKPAYVLDLSGFKPLPQKVVTLNSIKSREFGKWESVWNKPIYLSTSGLTVAIGASRAGSLLHINAVPSDVELAKKVLATAGVLQRAGELSMSCTCRLGLMPYEIFVTKGNRYIVAKFYLNATSDRSKKVFFIAGEGGNVIRRREAEVAEAEIVAYEFIRSL</sequence>
<evidence type="ECO:0000313" key="2">
    <source>
        <dbReference type="Proteomes" id="UP000002595"/>
    </source>
</evidence>
<dbReference type="RefSeq" id="WP_011762678.1">
    <property type="nucleotide sequence ID" value="NC_008701.1"/>
</dbReference>
<name>A1RT21_PYRIL</name>
<gene>
    <name evidence="1" type="ordered locus">Pisl_0927</name>
</gene>
<proteinExistence type="predicted"/>
<dbReference type="KEGG" id="pis:Pisl_0927"/>
<dbReference type="HOGENOM" id="CLU_1207674_0_0_2"/>
<dbReference type="AlphaFoldDB" id="A1RT21"/>
<protein>
    <submittedName>
        <fullName evidence="1">Uncharacterized protein</fullName>
    </submittedName>
</protein>
<keyword evidence="2" id="KW-1185">Reference proteome</keyword>
<organism evidence="1 2">
    <name type="scientific">Pyrobaculum islandicum (strain DSM 4184 / JCM 9189 / GEO3)</name>
    <dbReference type="NCBI Taxonomy" id="384616"/>
    <lineage>
        <taxon>Archaea</taxon>
        <taxon>Thermoproteota</taxon>
        <taxon>Thermoprotei</taxon>
        <taxon>Thermoproteales</taxon>
        <taxon>Thermoproteaceae</taxon>
        <taxon>Pyrobaculum</taxon>
    </lineage>
</organism>
<accession>A1RT21</accession>
<dbReference type="EMBL" id="CP000504">
    <property type="protein sequence ID" value="ABL88103.1"/>
    <property type="molecule type" value="Genomic_DNA"/>
</dbReference>
<reference evidence="1" key="1">
    <citation type="submission" date="2006-12" db="EMBL/GenBank/DDBJ databases">
        <title>Complete sequence of Pyrobaculum islandicum DSM 4184.</title>
        <authorList>
            <person name="Copeland A."/>
            <person name="Lucas S."/>
            <person name="Lapidus A."/>
            <person name="Barry K."/>
            <person name="Detter J.C."/>
            <person name="Glavina del Rio T."/>
            <person name="Dalin E."/>
            <person name="Tice H."/>
            <person name="Pitluck S."/>
            <person name="Meincke L."/>
            <person name="Brettin T."/>
            <person name="Bruce D."/>
            <person name="Han C."/>
            <person name="Tapia R."/>
            <person name="Gilna P."/>
            <person name="Schmutz J."/>
            <person name="Larimer F."/>
            <person name="Land M."/>
            <person name="Hauser L."/>
            <person name="Kyrpides N."/>
            <person name="Mikhailova N."/>
            <person name="Cozen A.E."/>
            <person name="Fitz-Gibbon S.T."/>
            <person name="House C.H."/>
            <person name="Saltikov C."/>
            <person name="Lowe T."/>
            <person name="Richardson P."/>
        </authorList>
    </citation>
    <scope>NUCLEOTIDE SEQUENCE [LARGE SCALE GENOMIC DNA]</scope>
    <source>
        <strain evidence="1">DSM 4184</strain>
    </source>
</reference>
<dbReference type="eggNOG" id="arCOG05700">
    <property type="taxonomic scope" value="Archaea"/>
</dbReference>